<sequence>MAMAPLVSVVIPSYNHKRFVGQAVESVRAQTHPAVEIVVVDDGSSDGSFEFLRETVGDALAVLRRHDNRGAHATINDAIASATGDWIAILNSDDLYAPQRIERLVDFATGAGHDLVFSDVAFCDETGPLPSTHKVVQSHDRAVAAAAGGTIEQALLRGNFVLTTSNLLFRRDVFAAVGPFRPYRYCHDWDFLLRAIGAFRLGWLREPLLQYRLHGSNTIREPDHWRHLVEKALVYAGFLGGDTTRPAPAVEHSGWIFEARELSPVVVCWLAAECRRLGLAAVLQELEAGTLHRRVQAAFADEAPARITASVREMKKGGAMREIGRLLSGRDRNIRA</sequence>
<dbReference type="InterPro" id="IPR001173">
    <property type="entry name" value="Glyco_trans_2-like"/>
</dbReference>
<accession>A0A327KCU3</accession>
<dbReference type="Gene3D" id="3.90.550.10">
    <property type="entry name" value="Spore Coat Polysaccharide Biosynthesis Protein SpsA, Chain A"/>
    <property type="match status" value="1"/>
</dbReference>
<organism evidence="2 3">
    <name type="scientific">Rhodoplanes elegans</name>
    <dbReference type="NCBI Taxonomy" id="29408"/>
    <lineage>
        <taxon>Bacteria</taxon>
        <taxon>Pseudomonadati</taxon>
        <taxon>Pseudomonadota</taxon>
        <taxon>Alphaproteobacteria</taxon>
        <taxon>Hyphomicrobiales</taxon>
        <taxon>Nitrobacteraceae</taxon>
        <taxon>Rhodoplanes</taxon>
    </lineage>
</organism>
<evidence type="ECO:0000259" key="1">
    <source>
        <dbReference type="Pfam" id="PF00535"/>
    </source>
</evidence>
<comment type="caution">
    <text evidence="2">The sequence shown here is derived from an EMBL/GenBank/DDBJ whole genome shotgun (WGS) entry which is preliminary data.</text>
</comment>
<proteinExistence type="predicted"/>
<dbReference type="Pfam" id="PF00535">
    <property type="entry name" value="Glycos_transf_2"/>
    <property type="match status" value="1"/>
</dbReference>
<dbReference type="InterPro" id="IPR050834">
    <property type="entry name" value="Glycosyltransf_2"/>
</dbReference>
<dbReference type="AlphaFoldDB" id="A0A327KCU3"/>
<protein>
    <recommendedName>
        <fullName evidence="1">Glycosyltransferase 2-like domain-containing protein</fullName>
    </recommendedName>
</protein>
<dbReference type="InterPro" id="IPR029044">
    <property type="entry name" value="Nucleotide-diphossugar_trans"/>
</dbReference>
<evidence type="ECO:0000313" key="2">
    <source>
        <dbReference type="EMBL" id="RAI36167.1"/>
    </source>
</evidence>
<evidence type="ECO:0000313" key="3">
    <source>
        <dbReference type="Proteomes" id="UP000248863"/>
    </source>
</evidence>
<gene>
    <name evidence="2" type="ORF">CH338_18000</name>
</gene>
<reference evidence="2 3" key="1">
    <citation type="submission" date="2017-07" db="EMBL/GenBank/DDBJ databases">
        <title>Draft Genome Sequences of Select Purple Nonsulfur Bacteria.</title>
        <authorList>
            <person name="Lasarre B."/>
            <person name="Mckinlay J.B."/>
        </authorList>
    </citation>
    <scope>NUCLEOTIDE SEQUENCE [LARGE SCALE GENOMIC DNA]</scope>
    <source>
        <strain evidence="2 3">DSM 11907</strain>
    </source>
</reference>
<dbReference type="SUPFAM" id="SSF53448">
    <property type="entry name" value="Nucleotide-diphospho-sugar transferases"/>
    <property type="match status" value="1"/>
</dbReference>
<dbReference type="Proteomes" id="UP000248863">
    <property type="component" value="Unassembled WGS sequence"/>
</dbReference>
<dbReference type="EMBL" id="NPEU01000228">
    <property type="protein sequence ID" value="RAI36167.1"/>
    <property type="molecule type" value="Genomic_DNA"/>
</dbReference>
<name>A0A327KCU3_9BRAD</name>
<dbReference type="PANTHER" id="PTHR43685">
    <property type="entry name" value="GLYCOSYLTRANSFERASE"/>
    <property type="match status" value="1"/>
</dbReference>
<feature type="domain" description="Glycosyltransferase 2-like" evidence="1">
    <location>
        <begin position="8"/>
        <end position="176"/>
    </location>
</feature>
<keyword evidence="3" id="KW-1185">Reference proteome</keyword>
<dbReference type="PANTHER" id="PTHR43685:SF2">
    <property type="entry name" value="GLYCOSYLTRANSFERASE 2-LIKE DOMAIN-CONTAINING PROTEIN"/>
    <property type="match status" value="1"/>
</dbReference>